<dbReference type="PROSITE" id="PS51352">
    <property type="entry name" value="THIOREDOXIN_2"/>
    <property type="match status" value="1"/>
</dbReference>
<dbReference type="CDD" id="cd02966">
    <property type="entry name" value="TlpA_like_family"/>
    <property type="match status" value="1"/>
</dbReference>
<dbReference type="InterPro" id="IPR013766">
    <property type="entry name" value="Thioredoxin_domain"/>
</dbReference>
<dbReference type="InterPro" id="IPR012336">
    <property type="entry name" value="Thioredoxin-like_fold"/>
</dbReference>
<evidence type="ECO:0000259" key="2">
    <source>
        <dbReference type="PROSITE" id="PS51352"/>
    </source>
</evidence>
<comment type="caution">
    <text evidence="3">The sequence shown here is derived from an EMBL/GenBank/DDBJ whole genome shotgun (WGS) entry which is preliminary data.</text>
</comment>
<dbReference type="InterPro" id="IPR036249">
    <property type="entry name" value="Thioredoxin-like_sf"/>
</dbReference>
<evidence type="ECO:0000313" key="4">
    <source>
        <dbReference type="Proteomes" id="UP000322876"/>
    </source>
</evidence>
<sequence>MRIFLLIISFVFYSTYSNALVRLKTSDFQQLIRKNKSTTIVVFWASYCPYCKKEIKELYKNKTELDKKQISVILISIDKLESSALRAYKNLNVDFPLYIATNNLINYLNIRLVPIIAIYDKNGNMHDIAPGYKTFTEILKMLKD</sequence>
<name>A0A5A8F5G0_9BACT</name>
<dbReference type="OrthoDB" id="9796554at2"/>
<proteinExistence type="predicted"/>
<protein>
    <submittedName>
        <fullName evidence="3">Redoxin domain-containing protein</fullName>
    </submittedName>
</protein>
<gene>
    <name evidence="3" type="ORF">FHQ18_03000</name>
</gene>
<evidence type="ECO:0000313" key="3">
    <source>
        <dbReference type="EMBL" id="KAA0258930.1"/>
    </source>
</evidence>
<dbReference type="RefSeq" id="WP_149265690.1">
    <property type="nucleotide sequence ID" value="NZ_VFJB01000003.1"/>
</dbReference>
<keyword evidence="4" id="KW-1185">Reference proteome</keyword>
<reference evidence="3 4" key="1">
    <citation type="submission" date="2019-06" db="EMBL/GenBank/DDBJ databases">
        <title>Genomic insights into carbon and energy metabolism of Deferribacter autotrophicus revealed new metabolic traits in the phylum Deferribacteres.</title>
        <authorList>
            <person name="Slobodkin A.I."/>
            <person name="Slobodkina G.B."/>
            <person name="Allioux M."/>
            <person name="Alain K."/>
            <person name="Jebbar M."/>
            <person name="Shadrin V."/>
            <person name="Kublanov I.V."/>
            <person name="Toshchakov S.V."/>
            <person name="Bonch-Osmolovskaya E.A."/>
        </authorList>
    </citation>
    <scope>NUCLEOTIDE SEQUENCE [LARGE SCALE GENOMIC DNA]</scope>
    <source>
        <strain evidence="3 4">SL50</strain>
    </source>
</reference>
<organism evidence="3 4">
    <name type="scientific">Deferribacter autotrophicus</name>
    <dbReference type="NCBI Taxonomy" id="500465"/>
    <lineage>
        <taxon>Bacteria</taxon>
        <taxon>Pseudomonadati</taxon>
        <taxon>Deferribacterota</taxon>
        <taxon>Deferribacteres</taxon>
        <taxon>Deferribacterales</taxon>
        <taxon>Deferribacteraceae</taxon>
        <taxon>Deferribacter</taxon>
    </lineage>
</organism>
<keyword evidence="1" id="KW-0676">Redox-active center</keyword>
<dbReference type="Pfam" id="PF13098">
    <property type="entry name" value="Thioredoxin_2"/>
    <property type="match status" value="1"/>
</dbReference>
<dbReference type="SUPFAM" id="SSF52833">
    <property type="entry name" value="Thioredoxin-like"/>
    <property type="match status" value="1"/>
</dbReference>
<feature type="domain" description="Thioredoxin" evidence="2">
    <location>
        <begin position="1"/>
        <end position="144"/>
    </location>
</feature>
<dbReference type="Gene3D" id="3.40.30.10">
    <property type="entry name" value="Glutaredoxin"/>
    <property type="match status" value="1"/>
</dbReference>
<accession>A0A5A8F5G0</accession>
<dbReference type="PROSITE" id="PS00194">
    <property type="entry name" value="THIOREDOXIN_1"/>
    <property type="match status" value="1"/>
</dbReference>
<evidence type="ECO:0000256" key="1">
    <source>
        <dbReference type="ARBA" id="ARBA00023284"/>
    </source>
</evidence>
<dbReference type="Proteomes" id="UP000322876">
    <property type="component" value="Unassembled WGS sequence"/>
</dbReference>
<dbReference type="AlphaFoldDB" id="A0A5A8F5G0"/>
<dbReference type="EMBL" id="VFJB01000003">
    <property type="protein sequence ID" value="KAA0258930.1"/>
    <property type="molecule type" value="Genomic_DNA"/>
</dbReference>
<dbReference type="InterPro" id="IPR017937">
    <property type="entry name" value="Thioredoxin_CS"/>
</dbReference>